<dbReference type="Gene3D" id="1.10.10.10">
    <property type="entry name" value="Winged helix-like DNA-binding domain superfamily/Winged helix DNA-binding domain"/>
    <property type="match status" value="1"/>
</dbReference>
<evidence type="ECO:0000313" key="2">
    <source>
        <dbReference type="EMBL" id="MDV2078142.1"/>
    </source>
</evidence>
<dbReference type="Gene3D" id="3.60.15.10">
    <property type="entry name" value="Ribonuclease Z/Hydroxyacylglutathione hydrolase-like"/>
    <property type="match status" value="1"/>
</dbReference>
<dbReference type="PANTHER" id="PTHR23131">
    <property type="entry name" value="ENDORIBONUCLEASE LACTB2"/>
    <property type="match status" value="1"/>
</dbReference>
<evidence type="ECO:0000313" key="3">
    <source>
        <dbReference type="Proteomes" id="UP001269819"/>
    </source>
</evidence>
<protein>
    <submittedName>
        <fullName evidence="2">MBL fold metallo-hydrolase</fullName>
    </submittedName>
</protein>
<dbReference type="InterPro" id="IPR036388">
    <property type="entry name" value="WH-like_DNA-bd_sf"/>
</dbReference>
<dbReference type="Proteomes" id="UP001269819">
    <property type="component" value="Unassembled WGS sequence"/>
</dbReference>
<dbReference type="InterPro" id="IPR015797">
    <property type="entry name" value="NUDIX_hydrolase-like_dom_sf"/>
</dbReference>
<gene>
    <name evidence="2" type="ORF">RYS15_05575</name>
</gene>
<accession>A0ABU3VV47</accession>
<keyword evidence="3" id="KW-1185">Reference proteome</keyword>
<feature type="domain" description="Nudix hydrolase" evidence="1">
    <location>
        <begin position="2"/>
        <end position="209"/>
    </location>
</feature>
<dbReference type="Pfam" id="PF00753">
    <property type="entry name" value="Lactamase_B"/>
    <property type="match status" value="1"/>
</dbReference>
<dbReference type="PROSITE" id="PS51462">
    <property type="entry name" value="NUDIX"/>
    <property type="match status" value="1"/>
</dbReference>
<name>A0ABU3VV47_9GAMM</name>
<sequence>MDIRPAATLALLRDGPTGLEVLLLQRSWDAAFLPGYYVFPGGAVDDSDRAGHHHLGNHTRGGYDDTAINQTMSLDGGGADYLIAAIRESFEEAGVLLATDRQGQPLTTDRYQQALRRRQAVCRGELDFARLCQDLALSLPLDRLAYLSHWVTPAGAPRRFDTRFFLARAPAQAARHDGAETIDHLWLDPHLALADHRRGDRLFSAPTLKTLRELCAFASADDAIAYARANPPAASNDRAWPARKGDRTIMVESGTPAYDQVRKLDPGRLGHASATIDPGELVAIGDGVYRLTAGNPSVMTGPGTNSYLLGQPGDYTVIDPGPAQDDHLERLLAVTDGQIRQVLVTHTHLDHSPAAKVLHERTGARLVGYPAPAGASQDAGFQPQWQPRDGDQLATGAGPLKVLHTPGHASNHLCYLLESQGLLFSGDHIMQGSTVVINPPDGDMKAYLTSLARLLEEDLAYIAPGHGFLMGNPAVVIDFLTTHRLSREHKVIQALHHHGPGTLKALTPHAYDDVPAAIHGLAARSLLAHLEKLVADGRVQQQGEIWQLR</sequence>
<dbReference type="CDD" id="cd18870">
    <property type="entry name" value="NUDIX_AcylCoAdiphos_Nudt19"/>
    <property type="match status" value="1"/>
</dbReference>
<dbReference type="SUPFAM" id="SSF56281">
    <property type="entry name" value="Metallo-hydrolase/oxidoreductase"/>
    <property type="match status" value="1"/>
</dbReference>
<dbReference type="PANTHER" id="PTHR23131:SF0">
    <property type="entry name" value="ENDORIBONUCLEASE LACTB2"/>
    <property type="match status" value="1"/>
</dbReference>
<organism evidence="2 3">
    <name type="scientific">Marinobacter xestospongiae</name>
    <dbReference type="NCBI Taxonomy" id="994319"/>
    <lineage>
        <taxon>Bacteria</taxon>
        <taxon>Pseudomonadati</taxon>
        <taxon>Pseudomonadota</taxon>
        <taxon>Gammaproteobacteria</taxon>
        <taxon>Pseudomonadales</taxon>
        <taxon>Marinobacteraceae</taxon>
        <taxon>Marinobacter</taxon>
    </lineage>
</organism>
<dbReference type="InterPro" id="IPR050662">
    <property type="entry name" value="Sec-metab_biosynth-thioest"/>
</dbReference>
<dbReference type="InterPro" id="IPR041516">
    <property type="entry name" value="LACTB2_WH"/>
</dbReference>
<dbReference type="InterPro" id="IPR036866">
    <property type="entry name" value="RibonucZ/Hydroxyglut_hydro"/>
</dbReference>
<dbReference type="Gene3D" id="3.90.79.10">
    <property type="entry name" value="Nucleoside Triphosphate Pyrophosphohydrolase"/>
    <property type="match status" value="1"/>
</dbReference>
<dbReference type="InterPro" id="IPR000086">
    <property type="entry name" value="NUDIX_hydrolase_dom"/>
</dbReference>
<proteinExistence type="predicted"/>
<dbReference type="CDD" id="cd16278">
    <property type="entry name" value="metallo-hydrolase-like_MBL-fold"/>
    <property type="match status" value="1"/>
</dbReference>
<reference evidence="2 3" key="1">
    <citation type="submission" date="2023-10" db="EMBL/GenBank/DDBJ databases">
        <title>Characteristics and mechanism of a salt-tolerant marine origin heterotrophic nitrifying- aerobic denitrifying bacteria Marinobacter xestospongiae HN1.</title>
        <authorList>
            <person name="Qi R."/>
        </authorList>
    </citation>
    <scope>NUCLEOTIDE SEQUENCE [LARGE SCALE GENOMIC DNA]</scope>
    <source>
        <strain evidence="2 3">HN1</strain>
    </source>
</reference>
<dbReference type="Pfam" id="PF17778">
    <property type="entry name" value="WHD_BLACT"/>
    <property type="match status" value="1"/>
</dbReference>
<dbReference type="RefSeq" id="WP_316972973.1">
    <property type="nucleotide sequence ID" value="NZ_JAWIIJ010000003.1"/>
</dbReference>
<dbReference type="InterPro" id="IPR001279">
    <property type="entry name" value="Metallo-B-lactamas"/>
</dbReference>
<dbReference type="EMBL" id="JAWIIJ010000003">
    <property type="protein sequence ID" value="MDV2078142.1"/>
    <property type="molecule type" value="Genomic_DNA"/>
</dbReference>
<dbReference type="SUPFAM" id="SSF55811">
    <property type="entry name" value="Nudix"/>
    <property type="match status" value="1"/>
</dbReference>
<evidence type="ECO:0000259" key="1">
    <source>
        <dbReference type="PROSITE" id="PS51462"/>
    </source>
</evidence>
<dbReference type="SMART" id="SM00849">
    <property type="entry name" value="Lactamase_B"/>
    <property type="match status" value="1"/>
</dbReference>
<comment type="caution">
    <text evidence="2">The sequence shown here is derived from an EMBL/GenBank/DDBJ whole genome shotgun (WGS) entry which is preliminary data.</text>
</comment>